<dbReference type="InterPro" id="IPR039556">
    <property type="entry name" value="ICL/PEPM"/>
</dbReference>
<dbReference type="CDD" id="cd00377">
    <property type="entry name" value="ICL_PEPM"/>
    <property type="match status" value="1"/>
</dbReference>
<dbReference type="PANTHER" id="PTHR42905:SF16">
    <property type="entry name" value="CARBOXYPHOSPHONOENOLPYRUVATE PHOSPHONOMUTASE-LIKE PROTEIN (AFU_ORTHOLOGUE AFUA_5G07230)"/>
    <property type="match status" value="1"/>
</dbReference>
<reference evidence="1 2" key="1">
    <citation type="submission" date="2018-12" db="EMBL/GenBank/DDBJ databases">
        <title>Draft genome sequence of Xylaria grammica IHI A82.</title>
        <authorList>
            <person name="Buettner E."/>
            <person name="Kellner H."/>
        </authorList>
    </citation>
    <scope>NUCLEOTIDE SEQUENCE [LARGE SCALE GENOMIC DNA]</scope>
    <source>
        <strain evidence="1 2">IHI A82</strain>
    </source>
</reference>
<dbReference type="GO" id="GO:0003824">
    <property type="term" value="F:catalytic activity"/>
    <property type="evidence" value="ECO:0007669"/>
    <property type="project" value="InterPro"/>
</dbReference>
<dbReference type="EMBL" id="RYZI01000252">
    <property type="protein sequence ID" value="RWA07537.1"/>
    <property type="molecule type" value="Genomic_DNA"/>
</dbReference>
<accession>A0A439CZQ5</accession>
<proteinExistence type="predicted"/>
<sequence length="255" mass="27063">MTTRNATAKAFKALHQRPHNPLVLANVWDVISARAVAELQSSEALATTSFSVARTVGLSDEQLTLDANLAAVRGIASVAAGFNKPLTVDIQDAYGPNLETAINALIDLGVAGVNLEDCELASGNLYGIDEASSRIERVLKVARRRGVPDFVVNARCDALVKGLELDEALSRGKRYLAAGATTVFVWGGQRGVSRDEVERMAREFDGRLAVLGTTAPDGLSVKQLAEIGVARISIGPSLMFAALKTIHDEAKKLLG</sequence>
<gene>
    <name evidence="1" type="ORF">EKO27_g7566</name>
</gene>
<dbReference type="SUPFAM" id="SSF51621">
    <property type="entry name" value="Phosphoenolpyruvate/pyruvate domain"/>
    <property type="match status" value="1"/>
</dbReference>
<name>A0A439CZQ5_9PEZI</name>
<dbReference type="Gene3D" id="3.20.20.60">
    <property type="entry name" value="Phosphoenolpyruvate-binding domains"/>
    <property type="match status" value="1"/>
</dbReference>
<dbReference type="InterPro" id="IPR015813">
    <property type="entry name" value="Pyrv/PenolPyrv_kinase-like_dom"/>
</dbReference>
<dbReference type="Pfam" id="PF13714">
    <property type="entry name" value="PEP_mutase"/>
    <property type="match status" value="1"/>
</dbReference>
<dbReference type="Proteomes" id="UP000286045">
    <property type="component" value="Unassembled WGS sequence"/>
</dbReference>
<dbReference type="PANTHER" id="PTHR42905">
    <property type="entry name" value="PHOSPHOENOLPYRUVATE CARBOXYLASE"/>
    <property type="match status" value="1"/>
</dbReference>
<organism evidence="1 2">
    <name type="scientific">Xylaria grammica</name>
    <dbReference type="NCBI Taxonomy" id="363999"/>
    <lineage>
        <taxon>Eukaryota</taxon>
        <taxon>Fungi</taxon>
        <taxon>Dikarya</taxon>
        <taxon>Ascomycota</taxon>
        <taxon>Pezizomycotina</taxon>
        <taxon>Sordariomycetes</taxon>
        <taxon>Xylariomycetidae</taxon>
        <taxon>Xylariales</taxon>
        <taxon>Xylariaceae</taxon>
        <taxon>Xylaria</taxon>
    </lineage>
</organism>
<dbReference type="AlphaFoldDB" id="A0A439CZQ5"/>
<keyword evidence="2" id="KW-1185">Reference proteome</keyword>
<dbReference type="InterPro" id="IPR040442">
    <property type="entry name" value="Pyrv_kinase-like_dom_sf"/>
</dbReference>
<evidence type="ECO:0000313" key="2">
    <source>
        <dbReference type="Proteomes" id="UP000286045"/>
    </source>
</evidence>
<protein>
    <submittedName>
        <fullName evidence="1">Uncharacterized protein</fullName>
    </submittedName>
</protein>
<comment type="caution">
    <text evidence="1">The sequence shown here is derived from an EMBL/GenBank/DDBJ whole genome shotgun (WGS) entry which is preliminary data.</text>
</comment>
<evidence type="ECO:0000313" key="1">
    <source>
        <dbReference type="EMBL" id="RWA07537.1"/>
    </source>
</evidence>